<dbReference type="Proteomes" id="UP000789920">
    <property type="component" value="Unassembled WGS sequence"/>
</dbReference>
<evidence type="ECO:0000313" key="1">
    <source>
        <dbReference type="EMBL" id="CAG8684157.1"/>
    </source>
</evidence>
<feature type="non-terminal residue" evidence="1">
    <location>
        <position position="1"/>
    </location>
</feature>
<comment type="caution">
    <text evidence="1">The sequence shown here is derived from an EMBL/GenBank/DDBJ whole genome shotgun (WGS) entry which is preliminary data.</text>
</comment>
<name>A0ACA9P508_9GLOM</name>
<organism evidence="1 2">
    <name type="scientific">Racocetra persica</name>
    <dbReference type="NCBI Taxonomy" id="160502"/>
    <lineage>
        <taxon>Eukaryota</taxon>
        <taxon>Fungi</taxon>
        <taxon>Fungi incertae sedis</taxon>
        <taxon>Mucoromycota</taxon>
        <taxon>Glomeromycotina</taxon>
        <taxon>Glomeromycetes</taxon>
        <taxon>Diversisporales</taxon>
        <taxon>Gigasporaceae</taxon>
        <taxon>Racocetra</taxon>
    </lineage>
</organism>
<accession>A0ACA9P508</accession>
<dbReference type="EMBL" id="CAJVQC010017352">
    <property type="protein sequence ID" value="CAG8684157.1"/>
    <property type="molecule type" value="Genomic_DNA"/>
</dbReference>
<keyword evidence="2" id="KW-1185">Reference proteome</keyword>
<gene>
    <name evidence="1" type="ORF">RPERSI_LOCUS9259</name>
</gene>
<protein>
    <submittedName>
        <fullName evidence="1">24417_t:CDS:1</fullName>
    </submittedName>
</protein>
<proteinExistence type="predicted"/>
<reference evidence="1" key="1">
    <citation type="submission" date="2021-06" db="EMBL/GenBank/DDBJ databases">
        <authorList>
            <person name="Kallberg Y."/>
            <person name="Tangrot J."/>
            <person name="Rosling A."/>
        </authorList>
    </citation>
    <scope>NUCLEOTIDE SEQUENCE</scope>
    <source>
        <strain evidence="1">MA461A</strain>
    </source>
</reference>
<evidence type="ECO:0000313" key="2">
    <source>
        <dbReference type="Proteomes" id="UP000789920"/>
    </source>
</evidence>
<sequence>TSFTLQCFPPHAGLGPVMPSINIIEPSANSYSMNKPLLISWKGFLIDDNPELQIQLWRKDTHLNDYPKDVYYENLTVNWVNWITPNESDSEFSIRIFKKDNHCIHGISSTFNVTD</sequence>